<comment type="caution">
    <text evidence="1">The sequence shown here is derived from an EMBL/GenBank/DDBJ whole genome shotgun (WGS) entry which is preliminary data.</text>
</comment>
<dbReference type="Proteomes" id="UP000499080">
    <property type="component" value="Unassembled WGS sequence"/>
</dbReference>
<organism evidence="1 2">
    <name type="scientific">Araneus ventricosus</name>
    <name type="common">Orbweaver spider</name>
    <name type="synonym">Epeira ventricosa</name>
    <dbReference type="NCBI Taxonomy" id="182803"/>
    <lineage>
        <taxon>Eukaryota</taxon>
        <taxon>Metazoa</taxon>
        <taxon>Ecdysozoa</taxon>
        <taxon>Arthropoda</taxon>
        <taxon>Chelicerata</taxon>
        <taxon>Arachnida</taxon>
        <taxon>Araneae</taxon>
        <taxon>Araneomorphae</taxon>
        <taxon>Entelegynae</taxon>
        <taxon>Araneoidea</taxon>
        <taxon>Araneidae</taxon>
        <taxon>Araneus</taxon>
    </lineage>
</organism>
<gene>
    <name evidence="1" type="ORF">AVEN_15137_1</name>
</gene>
<evidence type="ECO:0000313" key="1">
    <source>
        <dbReference type="EMBL" id="GBN02207.1"/>
    </source>
</evidence>
<sequence length="115" mass="13136">MTINGVDPFSYTTIASVCMAVYRSNHILQEQIPMVPDKGYVTKVNFSKDEVVWLMYLENTMGIEICHALNRRGERNIGDAYVDGFCEESNTVFQFYGCFFHGCDIGFDRDDINPV</sequence>
<dbReference type="AlphaFoldDB" id="A0A4Y2KKW2"/>
<reference evidence="1 2" key="1">
    <citation type="journal article" date="2019" name="Sci. Rep.">
        <title>Orb-weaving spider Araneus ventricosus genome elucidates the spidroin gene catalogue.</title>
        <authorList>
            <person name="Kono N."/>
            <person name="Nakamura H."/>
            <person name="Ohtoshi R."/>
            <person name="Moran D.A.P."/>
            <person name="Shinohara A."/>
            <person name="Yoshida Y."/>
            <person name="Fujiwara M."/>
            <person name="Mori M."/>
            <person name="Tomita M."/>
            <person name="Arakawa K."/>
        </authorList>
    </citation>
    <scope>NUCLEOTIDE SEQUENCE [LARGE SCALE GENOMIC DNA]</scope>
</reference>
<accession>A0A4Y2KKW2</accession>
<dbReference type="OrthoDB" id="5871067at2759"/>
<evidence type="ECO:0000313" key="2">
    <source>
        <dbReference type="Proteomes" id="UP000499080"/>
    </source>
</evidence>
<dbReference type="EMBL" id="BGPR01004685">
    <property type="protein sequence ID" value="GBN02207.1"/>
    <property type="molecule type" value="Genomic_DNA"/>
</dbReference>
<keyword evidence="2" id="KW-1185">Reference proteome</keyword>
<protein>
    <submittedName>
        <fullName evidence="1">Uncharacterized protein</fullName>
    </submittedName>
</protein>
<proteinExistence type="predicted"/>
<name>A0A4Y2KKW2_ARAVE</name>